<name>A0A6C0BEW8_9ZZZZ</name>
<organism evidence="2">
    <name type="scientific">viral metagenome</name>
    <dbReference type="NCBI Taxonomy" id="1070528"/>
    <lineage>
        <taxon>unclassified sequences</taxon>
        <taxon>metagenomes</taxon>
        <taxon>organismal metagenomes</taxon>
    </lineage>
</organism>
<dbReference type="PROSITE" id="PS51192">
    <property type="entry name" value="HELICASE_ATP_BIND_1"/>
    <property type="match status" value="1"/>
</dbReference>
<reference evidence="2" key="1">
    <citation type="journal article" date="2020" name="Nature">
        <title>Giant virus diversity and host interactions through global metagenomics.</title>
        <authorList>
            <person name="Schulz F."/>
            <person name="Roux S."/>
            <person name="Paez-Espino D."/>
            <person name="Jungbluth S."/>
            <person name="Walsh D.A."/>
            <person name="Denef V.J."/>
            <person name="McMahon K.D."/>
            <person name="Konstantinidis K.T."/>
            <person name="Eloe-Fadrosh E.A."/>
            <person name="Kyrpides N.C."/>
            <person name="Woyke T."/>
        </authorList>
    </citation>
    <scope>NUCLEOTIDE SEQUENCE</scope>
    <source>
        <strain evidence="2">GVMAG-M-3300010160-4</strain>
    </source>
</reference>
<dbReference type="SUPFAM" id="SSF52540">
    <property type="entry name" value="P-loop containing nucleoside triphosphate hydrolases"/>
    <property type="match status" value="2"/>
</dbReference>
<accession>A0A6C0BEW8</accession>
<dbReference type="GO" id="GO:0016787">
    <property type="term" value="F:hydrolase activity"/>
    <property type="evidence" value="ECO:0007669"/>
    <property type="project" value="InterPro"/>
</dbReference>
<dbReference type="InterPro" id="IPR027417">
    <property type="entry name" value="P-loop_NTPase"/>
</dbReference>
<protein>
    <recommendedName>
        <fullName evidence="1">Helicase ATP-binding domain-containing protein</fullName>
    </recommendedName>
</protein>
<dbReference type="InterPro" id="IPR014001">
    <property type="entry name" value="Helicase_ATP-bd"/>
</dbReference>
<dbReference type="Gene3D" id="3.40.50.300">
    <property type="entry name" value="P-loop containing nucleotide triphosphate hydrolases"/>
    <property type="match status" value="2"/>
</dbReference>
<evidence type="ECO:0000313" key="2">
    <source>
        <dbReference type="EMBL" id="QHS90129.1"/>
    </source>
</evidence>
<dbReference type="SMART" id="SM00487">
    <property type="entry name" value="DEXDc"/>
    <property type="match status" value="1"/>
</dbReference>
<dbReference type="GO" id="GO:0003677">
    <property type="term" value="F:DNA binding"/>
    <property type="evidence" value="ECO:0007669"/>
    <property type="project" value="InterPro"/>
</dbReference>
<dbReference type="Pfam" id="PF04851">
    <property type="entry name" value="ResIII"/>
    <property type="match status" value="1"/>
</dbReference>
<dbReference type="AlphaFoldDB" id="A0A6C0BEW8"/>
<dbReference type="EMBL" id="MN739129">
    <property type="protein sequence ID" value="QHS90129.1"/>
    <property type="molecule type" value="Genomic_DNA"/>
</dbReference>
<dbReference type="GO" id="GO:0005524">
    <property type="term" value="F:ATP binding"/>
    <property type="evidence" value="ECO:0007669"/>
    <property type="project" value="InterPro"/>
</dbReference>
<evidence type="ECO:0000259" key="1">
    <source>
        <dbReference type="PROSITE" id="PS51192"/>
    </source>
</evidence>
<dbReference type="InterPro" id="IPR006935">
    <property type="entry name" value="Helicase/UvrB_N"/>
</dbReference>
<sequence>MSIWISRNSISHEVAENIANECVVLEQLDDFTVGLGTQPRSLLMFMKDKSDEYFIVPAFVAKKYGYKCINPFHKQRFFKDPNNPNKIYPEFTGTFREYQINVIPEIIQYLMEKESVIVGLPPGYGKTIIATYLITLCLYLAIVVCKQSKVYEGWKTTFKKVLPGARVWYVGEEKMPDNFDIILCMNERLNHVPDEVKYQVGTLIIDEVHTIATYSQKSTFLGFSPKYIIFESATFEASSFWKMAALCSGEHGVFITSKIPHYVFAIKTGIKGTWERKNGKVIPSSVQKSLLQDKLRFNIILSLIYNHISHRKIIVMQKLTEGIDELTESIKNLGISADSLYGINNDYKQSQVLTGTMGKMGTGFDEENACKDFYTNPTKSDTLILANSIKSKYLYIQCVGRVLRTQDEIPWVMYPIDENSNIQKHFKGLEPIIREMNGTIINVDFKNLCIQGTKIKYQHFYIPCILYKLLSNEEYEDFYKYGIYMGNNEERKNNYIILQTSESVMQYKNKLYNGIKCFILKLQYCNLYCDQFGNPFLNDGLVYCKHSIFIRNVISANNL</sequence>
<proteinExistence type="predicted"/>
<feature type="domain" description="Helicase ATP-binding" evidence="1">
    <location>
        <begin position="107"/>
        <end position="224"/>
    </location>
</feature>